<evidence type="ECO:0000313" key="2">
    <source>
        <dbReference type="EMBL" id="VEL40532.1"/>
    </source>
</evidence>
<gene>
    <name evidence="2" type="ORF">PXEA_LOCUS33972</name>
</gene>
<keyword evidence="3" id="KW-1185">Reference proteome</keyword>
<organism evidence="2 3">
    <name type="scientific">Protopolystoma xenopodis</name>
    <dbReference type="NCBI Taxonomy" id="117903"/>
    <lineage>
        <taxon>Eukaryota</taxon>
        <taxon>Metazoa</taxon>
        <taxon>Spiralia</taxon>
        <taxon>Lophotrochozoa</taxon>
        <taxon>Platyhelminthes</taxon>
        <taxon>Monogenea</taxon>
        <taxon>Polyopisthocotylea</taxon>
        <taxon>Polystomatidea</taxon>
        <taxon>Polystomatidae</taxon>
        <taxon>Protopolystoma</taxon>
    </lineage>
</organism>
<feature type="region of interest" description="Disordered" evidence="1">
    <location>
        <begin position="1"/>
        <end position="30"/>
    </location>
</feature>
<reference evidence="2" key="1">
    <citation type="submission" date="2018-11" db="EMBL/GenBank/DDBJ databases">
        <authorList>
            <consortium name="Pathogen Informatics"/>
        </authorList>
    </citation>
    <scope>NUCLEOTIDE SEQUENCE</scope>
</reference>
<accession>A0A3S5B9T0</accession>
<feature type="compositionally biased region" description="Polar residues" evidence="1">
    <location>
        <begin position="14"/>
        <end position="30"/>
    </location>
</feature>
<dbReference type="AlphaFoldDB" id="A0A3S5B9T0"/>
<sequence length="93" mass="10118">MMATNQLAIMGSPPSATADTSQSSSPIKPFNLISTYQDSVISSSPTRIKESDPFVPTSAERCQPRQTPQQALCGDEIRAESPLRRGNQSCDRF</sequence>
<dbReference type="Proteomes" id="UP000784294">
    <property type="component" value="Unassembled WGS sequence"/>
</dbReference>
<dbReference type="EMBL" id="CAAALY010265285">
    <property type="protein sequence ID" value="VEL40532.1"/>
    <property type="molecule type" value="Genomic_DNA"/>
</dbReference>
<comment type="caution">
    <text evidence="2">The sequence shown here is derived from an EMBL/GenBank/DDBJ whole genome shotgun (WGS) entry which is preliminary data.</text>
</comment>
<protein>
    <submittedName>
        <fullName evidence="2">Uncharacterized protein</fullName>
    </submittedName>
</protein>
<feature type="region of interest" description="Disordered" evidence="1">
    <location>
        <begin position="42"/>
        <end position="93"/>
    </location>
</feature>
<proteinExistence type="predicted"/>
<evidence type="ECO:0000256" key="1">
    <source>
        <dbReference type="SAM" id="MobiDB-lite"/>
    </source>
</evidence>
<evidence type="ECO:0000313" key="3">
    <source>
        <dbReference type="Proteomes" id="UP000784294"/>
    </source>
</evidence>
<name>A0A3S5B9T0_9PLAT</name>